<dbReference type="Proteomes" id="UP000431901">
    <property type="component" value="Unassembled WGS sequence"/>
</dbReference>
<reference evidence="3 4" key="1">
    <citation type="submission" date="2019-12" db="EMBL/GenBank/DDBJ databases">
        <title>Nocardia macrotermitis sp. nov. and Nocardia aurantia sp. nov., isolated from the gut of the fungus growing-termite Macrotermes natalensis.</title>
        <authorList>
            <person name="Christine B."/>
            <person name="Rene B."/>
        </authorList>
    </citation>
    <scope>NUCLEOTIDE SEQUENCE [LARGE SCALE GENOMIC DNA]</scope>
    <source>
        <strain evidence="3 4">DSM 102126</strain>
    </source>
</reference>
<dbReference type="SUPFAM" id="SSF51445">
    <property type="entry name" value="(Trans)glycosidases"/>
    <property type="match status" value="1"/>
</dbReference>
<keyword evidence="2" id="KW-0812">Transmembrane</keyword>
<dbReference type="AlphaFoldDB" id="A0A6I4W054"/>
<evidence type="ECO:0008006" key="5">
    <source>
        <dbReference type="Google" id="ProtNLM"/>
    </source>
</evidence>
<evidence type="ECO:0000313" key="4">
    <source>
        <dbReference type="Proteomes" id="UP000431901"/>
    </source>
</evidence>
<comment type="caution">
    <text evidence="3">The sequence shown here is derived from an EMBL/GenBank/DDBJ whole genome shotgun (WGS) entry which is preliminary data.</text>
</comment>
<protein>
    <recommendedName>
        <fullName evidence="5">GH18 domain-containing protein</fullName>
    </recommendedName>
</protein>
<evidence type="ECO:0000313" key="3">
    <source>
        <dbReference type="EMBL" id="MXQ63627.1"/>
    </source>
</evidence>
<dbReference type="EMBL" id="WUTW01000001">
    <property type="protein sequence ID" value="MXQ63627.1"/>
    <property type="molecule type" value="Genomic_DNA"/>
</dbReference>
<keyword evidence="4" id="KW-1185">Reference proteome</keyword>
<proteinExistence type="predicted"/>
<name>A0A6I4W054_9ACTN</name>
<evidence type="ECO:0000256" key="2">
    <source>
        <dbReference type="SAM" id="Phobius"/>
    </source>
</evidence>
<accession>A0A6I4W054</accession>
<keyword evidence="2" id="KW-1133">Transmembrane helix</keyword>
<evidence type="ECO:0000256" key="1">
    <source>
        <dbReference type="SAM" id="MobiDB-lite"/>
    </source>
</evidence>
<sequence>MRGVAWAAVYVLGLVLLVPSGAWMWWQTPPSAPGTDVNALWARHQWVGEPHTDAEYRSFADLLRRNRITDVYFHAGPFEADGTVPANLYRNAPALLAALHRYAPTVRAQAYLGQIRKVDGHGIIDLDDRNVRTNVLATDRTFLDLGFAGVHYDFEPIYPDDAAFLALLDDTRALTKSRGKLLSVAIEQKTLVDAAQPIFKALLPRTGGFRYPARPTATFLRALAARADQVAIMAYDTQLWTKSLVGLHFAKHAQWTLDLIGDRTTVFLGVPTYRSSTGWAEDLPTALRGVRKGIDALGRQPKKPFGVGIYADWTTSEKDWQDYRKEWPPKAPAGRAAQEQG</sequence>
<dbReference type="InterPro" id="IPR017853">
    <property type="entry name" value="GH"/>
</dbReference>
<organism evidence="3 4">
    <name type="scientific">Actinomadura rayongensis</name>
    <dbReference type="NCBI Taxonomy" id="1429076"/>
    <lineage>
        <taxon>Bacteria</taxon>
        <taxon>Bacillati</taxon>
        <taxon>Actinomycetota</taxon>
        <taxon>Actinomycetes</taxon>
        <taxon>Streptosporangiales</taxon>
        <taxon>Thermomonosporaceae</taxon>
        <taxon>Actinomadura</taxon>
    </lineage>
</organism>
<dbReference type="Gene3D" id="3.20.20.80">
    <property type="entry name" value="Glycosidases"/>
    <property type="match status" value="1"/>
</dbReference>
<gene>
    <name evidence="3" type="ORF">GQ466_06245</name>
</gene>
<feature type="transmembrane region" description="Helical" evidence="2">
    <location>
        <begin position="7"/>
        <end position="26"/>
    </location>
</feature>
<keyword evidence="2" id="KW-0472">Membrane</keyword>
<dbReference type="OrthoDB" id="3681635at2"/>
<feature type="region of interest" description="Disordered" evidence="1">
    <location>
        <begin position="321"/>
        <end position="341"/>
    </location>
</feature>